<comment type="caution">
    <text evidence="2">The sequence shown here is derived from an EMBL/GenBank/DDBJ whole genome shotgun (WGS) entry which is preliminary data.</text>
</comment>
<dbReference type="Proteomes" id="UP001144205">
    <property type="component" value="Unassembled WGS sequence"/>
</dbReference>
<feature type="region of interest" description="Disordered" evidence="1">
    <location>
        <begin position="102"/>
        <end position="124"/>
    </location>
</feature>
<sequence length="124" mass="14633">MRFILSLITWYHAETLGTRLMTRFRGVKVGEDDQGNRYYRNRDDSRRWVIYADEPEASKVPADWHGWLHRTFDDNPAEKPLAHKGWEKPHHENLTGTIAAYAPTGSLRRDAHGDRRDYEAWQPE</sequence>
<evidence type="ECO:0000256" key="1">
    <source>
        <dbReference type="SAM" id="MobiDB-lite"/>
    </source>
</evidence>
<evidence type="ECO:0000313" key="2">
    <source>
        <dbReference type="EMBL" id="GKY87154.1"/>
    </source>
</evidence>
<dbReference type="Pfam" id="PF05071">
    <property type="entry name" value="NDUFA12"/>
    <property type="match status" value="1"/>
</dbReference>
<keyword evidence="3" id="KW-1185">Reference proteome</keyword>
<dbReference type="RefSeq" id="WP_281841140.1">
    <property type="nucleotide sequence ID" value="NZ_BROH01000002.1"/>
</dbReference>
<gene>
    <name evidence="2" type="ORF">STA1M1_10230</name>
</gene>
<evidence type="ECO:0000313" key="3">
    <source>
        <dbReference type="Proteomes" id="UP001144205"/>
    </source>
</evidence>
<feature type="compositionally biased region" description="Basic and acidic residues" evidence="1">
    <location>
        <begin position="107"/>
        <end position="124"/>
    </location>
</feature>
<name>A0ABQ5LQ74_9RHOB</name>
<dbReference type="InterPro" id="IPR007763">
    <property type="entry name" value="NDUFA12"/>
</dbReference>
<accession>A0ABQ5LQ74</accession>
<dbReference type="NCBIfam" id="NF006040">
    <property type="entry name" value="PRK08183.1"/>
    <property type="match status" value="1"/>
</dbReference>
<dbReference type="EMBL" id="BROH01000002">
    <property type="protein sequence ID" value="GKY87154.1"/>
    <property type="molecule type" value="Genomic_DNA"/>
</dbReference>
<proteinExistence type="predicted"/>
<reference evidence="2" key="1">
    <citation type="journal article" date="2023" name="Int. J. Syst. Evol. Microbiol.">
        <title>Sinisalibacter aestuarii sp. nov., isolated from estuarine sediment of the Arakawa River.</title>
        <authorList>
            <person name="Arafat S.T."/>
            <person name="Hirano S."/>
            <person name="Sato A."/>
            <person name="Takeuchi K."/>
            <person name="Yasuda T."/>
            <person name="Terahara T."/>
            <person name="Hamada M."/>
            <person name="Kobayashi T."/>
        </authorList>
    </citation>
    <scope>NUCLEOTIDE SEQUENCE</scope>
    <source>
        <strain evidence="2">B-399</strain>
    </source>
</reference>
<organism evidence="2 3">
    <name type="scientific">Sinisalibacter aestuarii</name>
    <dbReference type="NCBI Taxonomy" id="2949426"/>
    <lineage>
        <taxon>Bacteria</taxon>
        <taxon>Pseudomonadati</taxon>
        <taxon>Pseudomonadota</taxon>
        <taxon>Alphaproteobacteria</taxon>
        <taxon>Rhodobacterales</taxon>
        <taxon>Roseobacteraceae</taxon>
        <taxon>Sinisalibacter</taxon>
    </lineage>
</organism>
<protein>
    <submittedName>
        <fullName evidence="2">NADH:ubiquinone oxidoreductase subunit NDUFA12</fullName>
    </submittedName>
</protein>
<dbReference type="PANTHER" id="PTHR12910">
    <property type="entry name" value="NADH-UBIQUINONE OXIDOREDUCTASE SUBUNIT B17.2"/>
    <property type="match status" value="1"/>
</dbReference>
<dbReference type="PANTHER" id="PTHR12910:SF2">
    <property type="entry name" value="NADH DEHYDROGENASE [UBIQUINONE] 1 ALPHA SUBCOMPLEX SUBUNIT 12"/>
    <property type="match status" value="1"/>
</dbReference>